<dbReference type="EMBL" id="JANPWB010000008">
    <property type="protein sequence ID" value="KAJ1167319.1"/>
    <property type="molecule type" value="Genomic_DNA"/>
</dbReference>
<dbReference type="Proteomes" id="UP001066276">
    <property type="component" value="Chromosome 4_2"/>
</dbReference>
<reference evidence="2" key="1">
    <citation type="journal article" date="2022" name="bioRxiv">
        <title>Sequencing and chromosome-scale assembly of the giantPleurodeles waltlgenome.</title>
        <authorList>
            <person name="Brown T."/>
            <person name="Elewa A."/>
            <person name="Iarovenko S."/>
            <person name="Subramanian E."/>
            <person name="Araus A.J."/>
            <person name="Petzold A."/>
            <person name="Susuki M."/>
            <person name="Suzuki K.-i.T."/>
            <person name="Hayashi T."/>
            <person name="Toyoda A."/>
            <person name="Oliveira C."/>
            <person name="Osipova E."/>
            <person name="Leigh N.D."/>
            <person name="Simon A."/>
            <person name="Yun M.H."/>
        </authorList>
    </citation>
    <scope>NUCLEOTIDE SEQUENCE</scope>
    <source>
        <strain evidence="2">20211129_DDA</strain>
        <tissue evidence="2">Liver</tissue>
    </source>
</reference>
<comment type="caution">
    <text evidence="2">The sequence shown here is derived from an EMBL/GenBank/DDBJ whole genome shotgun (WGS) entry which is preliminary data.</text>
</comment>
<organism evidence="2 3">
    <name type="scientific">Pleurodeles waltl</name>
    <name type="common">Iberian ribbed newt</name>
    <dbReference type="NCBI Taxonomy" id="8319"/>
    <lineage>
        <taxon>Eukaryota</taxon>
        <taxon>Metazoa</taxon>
        <taxon>Chordata</taxon>
        <taxon>Craniata</taxon>
        <taxon>Vertebrata</taxon>
        <taxon>Euteleostomi</taxon>
        <taxon>Amphibia</taxon>
        <taxon>Batrachia</taxon>
        <taxon>Caudata</taxon>
        <taxon>Salamandroidea</taxon>
        <taxon>Salamandridae</taxon>
        <taxon>Pleurodelinae</taxon>
        <taxon>Pleurodeles</taxon>
    </lineage>
</organism>
<feature type="region of interest" description="Disordered" evidence="1">
    <location>
        <begin position="1"/>
        <end position="26"/>
    </location>
</feature>
<proteinExistence type="predicted"/>
<evidence type="ECO:0000313" key="2">
    <source>
        <dbReference type="EMBL" id="KAJ1167319.1"/>
    </source>
</evidence>
<keyword evidence="3" id="KW-1185">Reference proteome</keyword>
<sequence length="82" mass="8955">SPNELRPPRGRSTTAKDLCTRPSPHSVPLLSRHALTEPPCWELPDLSQSPYLHGFPGGPACRQVFNVQEPDSTNITASGHSR</sequence>
<dbReference type="AlphaFoldDB" id="A0AAV7STL3"/>
<evidence type="ECO:0000313" key="3">
    <source>
        <dbReference type="Proteomes" id="UP001066276"/>
    </source>
</evidence>
<evidence type="ECO:0000256" key="1">
    <source>
        <dbReference type="SAM" id="MobiDB-lite"/>
    </source>
</evidence>
<name>A0AAV7STL3_PLEWA</name>
<feature type="non-terminal residue" evidence="2">
    <location>
        <position position="82"/>
    </location>
</feature>
<accession>A0AAV7STL3</accession>
<protein>
    <submittedName>
        <fullName evidence="2">Uncharacterized protein</fullName>
    </submittedName>
</protein>
<gene>
    <name evidence="2" type="ORF">NDU88_007711</name>
</gene>
<feature type="non-terminal residue" evidence="2">
    <location>
        <position position="1"/>
    </location>
</feature>